<dbReference type="InterPro" id="IPR014820">
    <property type="entry name" value="PriCT_1"/>
</dbReference>
<evidence type="ECO:0000313" key="3">
    <source>
        <dbReference type="EMBL" id="MDE1347947.1"/>
    </source>
</evidence>
<name>A0A9X4FGA7_9VIBR</name>
<accession>A0A9X4FGA7</accession>
<dbReference type="InterPro" id="IPR000792">
    <property type="entry name" value="Tscrpt_reg_LuxR_C"/>
</dbReference>
<evidence type="ECO:0000313" key="4">
    <source>
        <dbReference type="Proteomes" id="UP001140978"/>
    </source>
</evidence>
<organism evidence="3 4">
    <name type="scientific">Vibrio aestuarianus</name>
    <dbReference type="NCBI Taxonomy" id="28171"/>
    <lineage>
        <taxon>Bacteria</taxon>
        <taxon>Pseudomonadati</taxon>
        <taxon>Pseudomonadota</taxon>
        <taxon>Gammaproteobacteria</taxon>
        <taxon>Vibrionales</taxon>
        <taxon>Vibrionaceae</taxon>
        <taxon>Vibrio</taxon>
    </lineage>
</organism>
<dbReference type="Gene3D" id="1.10.340.50">
    <property type="match status" value="1"/>
</dbReference>
<feature type="domain" description="HTH luxR-type" evidence="1">
    <location>
        <begin position="117"/>
        <end position="149"/>
    </location>
</feature>
<dbReference type="Pfam" id="PF08708">
    <property type="entry name" value="PriCT_1"/>
    <property type="match status" value="1"/>
</dbReference>
<dbReference type="Pfam" id="PF00196">
    <property type="entry name" value="GerE"/>
    <property type="match status" value="1"/>
</dbReference>
<comment type="caution">
    <text evidence="3">The sequence shown here is derived from an EMBL/GenBank/DDBJ whole genome shotgun (WGS) entry which is preliminary data.</text>
</comment>
<gene>
    <name evidence="3" type="ORF">L9X51_16165</name>
</gene>
<feature type="domain" description="Primase C-terminal 1" evidence="2">
    <location>
        <begin position="42"/>
        <end position="73"/>
    </location>
</feature>
<dbReference type="EMBL" id="JAKNAX010000063">
    <property type="protein sequence ID" value="MDE1347947.1"/>
    <property type="molecule type" value="Genomic_DNA"/>
</dbReference>
<dbReference type="Proteomes" id="UP001140978">
    <property type="component" value="Unassembled WGS sequence"/>
</dbReference>
<reference evidence="3" key="1">
    <citation type="submission" date="2022-02" db="EMBL/GenBank/DDBJ databases">
        <title>Emergence and expansion in Europe of a Vibrio aestuarianus clonal complex pathogenic for oysters.</title>
        <authorList>
            <person name="Mesnil A."/>
            <person name="Travers M.-A."/>
        </authorList>
    </citation>
    <scope>NUCLEOTIDE SEQUENCE</scope>
    <source>
        <strain evidence="3">19_064_15T1</strain>
    </source>
</reference>
<protein>
    <submittedName>
        <fullName evidence="3">Primase C-terminal domain-containing protein</fullName>
    </submittedName>
</protein>
<proteinExistence type="predicted"/>
<dbReference type="AlphaFoldDB" id="A0A9X4FGA7"/>
<dbReference type="Gene3D" id="1.10.10.60">
    <property type="entry name" value="Homeodomain-like"/>
    <property type="match status" value="1"/>
</dbReference>
<evidence type="ECO:0000259" key="1">
    <source>
        <dbReference type="Pfam" id="PF00196"/>
    </source>
</evidence>
<dbReference type="GO" id="GO:0006355">
    <property type="term" value="P:regulation of DNA-templated transcription"/>
    <property type="evidence" value="ECO:0007669"/>
    <property type="project" value="InterPro"/>
</dbReference>
<evidence type="ECO:0000259" key="2">
    <source>
        <dbReference type="Pfam" id="PF08708"/>
    </source>
</evidence>
<sequence>MSGCNPINSVFSTSFFLRLEEEQYFALAIRQGWPELTQWLSAVETRAYAYNDFDVPLHPSEIRHIAKSIAKWTHRNLSSAGFSSWQAEQGRKGGLIGGKVSRGGGRPSKKQDQLEMVLELKSKGYNNRAIADDLGISAGSVSNWLRNLKS</sequence>